<evidence type="ECO:0000313" key="1">
    <source>
        <dbReference type="EMBL" id="KZP06767.1"/>
    </source>
</evidence>
<dbReference type="EMBL" id="KV417774">
    <property type="protein sequence ID" value="KZP06767.1"/>
    <property type="molecule type" value="Genomic_DNA"/>
</dbReference>
<organism evidence="1">
    <name type="scientific">Athelia psychrophila</name>
    <dbReference type="NCBI Taxonomy" id="1759441"/>
    <lineage>
        <taxon>Eukaryota</taxon>
        <taxon>Fungi</taxon>
        <taxon>Dikarya</taxon>
        <taxon>Basidiomycota</taxon>
        <taxon>Agaricomycotina</taxon>
        <taxon>Agaricomycetes</taxon>
        <taxon>Agaricomycetidae</taxon>
        <taxon>Atheliales</taxon>
        <taxon>Atheliaceae</taxon>
        <taxon>Athelia</taxon>
    </lineage>
</organism>
<dbReference type="STRING" id="436010.A0A167X2Z2"/>
<proteinExistence type="predicted"/>
<dbReference type="AlphaFoldDB" id="A0A167X2Z2"/>
<accession>A0A167X2Z2</accession>
<reference evidence="1" key="1">
    <citation type="journal article" date="2016" name="Mol. Biol. Evol.">
        <title>Comparative Genomics of Early-Diverging Mushroom-Forming Fungi Provides Insights into the Origins of Lignocellulose Decay Capabilities.</title>
        <authorList>
            <person name="Nagy L.G."/>
            <person name="Riley R."/>
            <person name="Tritt A."/>
            <person name="Adam C."/>
            <person name="Daum C."/>
            <person name="Floudas D."/>
            <person name="Sun H."/>
            <person name="Yadav J.S."/>
            <person name="Pangilinan J."/>
            <person name="Larsson K.H."/>
            <person name="Matsuura K."/>
            <person name="Barry K."/>
            <person name="Labutti K."/>
            <person name="Kuo R."/>
            <person name="Ohm R.A."/>
            <person name="Bhattacharya S.S."/>
            <person name="Shirouzu T."/>
            <person name="Yoshinaga Y."/>
            <person name="Martin F.M."/>
            <person name="Grigoriev I.V."/>
            <person name="Hibbett D.S."/>
        </authorList>
    </citation>
    <scope>NUCLEOTIDE SEQUENCE [LARGE SCALE GENOMIC DNA]</scope>
    <source>
        <strain evidence="1">CBS 109695</strain>
    </source>
</reference>
<protein>
    <submittedName>
        <fullName evidence="1">Uncharacterized protein</fullName>
    </submittedName>
</protein>
<sequence>MTRSSCQYQLQRPRSAPPPLWSELKSHIAQVNLATKHKTPSGPLAPMAPLPSLLLCPRRTFPASLILTSKFTQGRCYSNKPGANSLASRLAKSTDPRVRLAMRSTGACRSLATIVPLTGARLTGISISLQRALP</sequence>
<gene>
    <name evidence="1" type="ORF">FIBSPDRAFT_303144</name>
</gene>
<name>A0A167X2Z2_9AGAM</name>